<feature type="domain" description="Cysteine-rich" evidence="2">
    <location>
        <begin position="3"/>
        <end position="84"/>
    </location>
</feature>
<evidence type="ECO:0000313" key="3">
    <source>
        <dbReference type="EMBL" id="GAF26525.1"/>
    </source>
</evidence>
<evidence type="ECO:0000259" key="2">
    <source>
        <dbReference type="Pfam" id="PF02754"/>
    </source>
</evidence>
<dbReference type="Pfam" id="PF02754">
    <property type="entry name" value="CCG"/>
    <property type="match status" value="2"/>
</dbReference>
<dbReference type="PANTHER" id="PTHR42947:SF1">
    <property type="entry name" value="COB--COM HETERODISULFIDE REDUCTASE SUBUNIT B 1"/>
    <property type="match status" value="1"/>
</dbReference>
<dbReference type="PANTHER" id="PTHR42947">
    <property type="entry name" value="COB--COM HETERODISULFIDE REDUCTASE SUBUNIT B 1"/>
    <property type="match status" value="1"/>
</dbReference>
<protein>
    <submittedName>
        <fullName evidence="3">Heterodisulfide reductase, subunit B</fullName>
    </submittedName>
</protein>
<accession>A0A0S6UE97</accession>
<dbReference type="Gene3D" id="3.40.50.11810">
    <property type="match status" value="1"/>
</dbReference>
<proteinExistence type="predicted"/>
<sequence>MKYAYYPGCSLEATAKEYNQSAKLVARHLGVELWEIPDWSCCGATAAHNNNHLLSLALPARNLAIAEAEGLDVAVPCAACFNRLRAAETAVRESESMRATISEIIGRDYRATNKTRALLDVMVNEVGLEKIKEQVVKPLAGLKLAAYYGCLLVRPPKLTAFDDPEDPMAMDRLIDALGGEAVSWSYKTECCGGSLATARGDIGVRMIYQVLRHARDAGAEGVVTACPLCFLNLDMREAQAAAAHGDQFQLPIFYFTELMGLALGYAPKDLGLTTHFVNPLPLLEAKEILRHPATRRETA</sequence>
<dbReference type="RefSeq" id="WP_011392331.1">
    <property type="nucleotide sequence ID" value="NZ_DF238840.1"/>
</dbReference>
<dbReference type="InterPro" id="IPR051278">
    <property type="entry name" value="HdrB/HdrD_reductase"/>
</dbReference>
<evidence type="ECO:0000256" key="1">
    <source>
        <dbReference type="ARBA" id="ARBA00023002"/>
    </source>
</evidence>
<dbReference type="Gene3D" id="1.20.1050.140">
    <property type="match status" value="1"/>
</dbReference>
<gene>
    <name evidence="3" type="ORF">MTY_1865</name>
</gene>
<reference evidence="3" key="1">
    <citation type="journal article" date="2014" name="Gene">
        <title>Genome-guided analysis of transformation efficiency and carbon dioxide assimilation by Moorella thermoacetica Y72.</title>
        <authorList>
            <person name="Tsukahara K."/>
            <person name="Kita A."/>
            <person name="Nakashimada Y."/>
            <person name="Hoshino T."/>
            <person name="Murakami K."/>
        </authorList>
    </citation>
    <scope>NUCLEOTIDE SEQUENCE [LARGE SCALE GENOMIC DNA]</scope>
    <source>
        <strain evidence="3">Y72</strain>
    </source>
</reference>
<dbReference type="Proteomes" id="UP000063718">
    <property type="component" value="Unassembled WGS sequence"/>
</dbReference>
<dbReference type="InterPro" id="IPR004017">
    <property type="entry name" value="Cys_rich_dom"/>
</dbReference>
<dbReference type="GO" id="GO:0016491">
    <property type="term" value="F:oxidoreductase activity"/>
    <property type="evidence" value="ECO:0007669"/>
    <property type="project" value="UniProtKB-KW"/>
</dbReference>
<dbReference type="AlphaFoldDB" id="A0A0S6UE97"/>
<keyword evidence="1" id="KW-0560">Oxidoreductase</keyword>
<dbReference type="EMBL" id="DF238840">
    <property type="protein sequence ID" value="GAF26525.1"/>
    <property type="molecule type" value="Genomic_DNA"/>
</dbReference>
<feature type="domain" description="Cysteine-rich" evidence="2">
    <location>
        <begin position="145"/>
        <end position="234"/>
    </location>
</feature>
<organism evidence="3">
    <name type="scientific">Moorella thermoacetica Y72</name>
    <dbReference type="NCBI Taxonomy" id="1325331"/>
    <lineage>
        <taxon>Bacteria</taxon>
        <taxon>Bacillati</taxon>
        <taxon>Bacillota</taxon>
        <taxon>Clostridia</taxon>
        <taxon>Neomoorellales</taxon>
        <taxon>Neomoorellaceae</taxon>
        <taxon>Neomoorella</taxon>
    </lineage>
</organism>
<dbReference type="GeneID" id="45616843"/>
<name>A0A0S6UE97_NEOTH</name>